<dbReference type="AlphaFoldDB" id="A0A811S8L9"/>
<sequence>MADVLVDSQRRVLISGYGYGLPPQPAESLLLGRLDQIDLRLRQLEEQQQRRPSHAEHGAPAPARRAPAAQHQHTKSMPAALQHVQVRGDLMDRLNLLESRIRQVSCELGLDGGGGGVAGKAVHHQFGLGLGLGSSSSVPPVEDPTTWSDSVPVAVVDPAFSGGKVQSKPAAAAGGSWSAVEILQRGARQLHRSTSSISSLSKPNPPIKVNKLKETKSACEKEKRKAERSKSLTKAERNKSLTSRLWLMVGCKH</sequence>
<evidence type="ECO:0000313" key="2">
    <source>
        <dbReference type="EMBL" id="CAD6337921.1"/>
    </source>
</evidence>
<proteinExistence type="predicted"/>
<gene>
    <name evidence="2" type="ORF">NCGR_LOCUS62019</name>
</gene>
<feature type="region of interest" description="Disordered" evidence="1">
    <location>
        <begin position="46"/>
        <end position="75"/>
    </location>
</feature>
<keyword evidence="3" id="KW-1185">Reference proteome</keyword>
<dbReference type="Proteomes" id="UP000604825">
    <property type="component" value="Unassembled WGS sequence"/>
</dbReference>
<dbReference type="EMBL" id="CAJGYO010000018">
    <property type="protein sequence ID" value="CAD6337921.1"/>
    <property type="molecule type" value="Genomic_DNA"/>
</dbReference>
<feature type="compositionally biased region" description="Basic and acidic residues" evidence="1">
    <location>
        <begin position="211"/>
        <end position="237"/>
    </location>
</feature>
<dbReference type="PANTHER" id="PTHR34190:SF9">
    <property type="entry name" value="BZIP DOMAIN-CONTAINING PROTEIN"/>
    <property type="match status" value="1"/>
</dbReference>
<feature type="compositionally biased region" description="Low complexity" evidence="1">
    <location>
        <begin position="59"/>
        <end position="69"/>
    </location>
</feature>
<accession>A0A811S8L9</accession>
<organism evidence="2 3">
    <name type="scientific">Miscanthus lutarioriparius</name>
    <dbReference type="NCBI Taxonomy" id="422564"/>
    <lineage>
        <taxon>Eukaryota</taxon>
        <taxon>Viridiplantae</taxon>
        <taxon>Streptophyta</taxon>
        <taxon>Embryophyta</taxon>
        <taxon>Tracheophyta</taxon>
        <taxon>Spermatophyta</taxon>
        <taxon>Magnoliopsida</taxon>
        <taxon>Liliopsida</taxon>
        <taxon>Poales</taxon>
        <taxon>Poaceae</taxon>
        <taxon>PACMAD clade</taxon>
        <taxon>Panicoideae</taxon>
        <taxon>Andropogonodae</taxon>
        <taxon>Andropogoneae</taxon>
        <taxon>Saccharinae</taxon>
        <taxon>Miscanthus</taxon>
    </lineage>
</organism>
<dbReference type="OrthoDB" id="1225832at2759"/>
<protein>
    <submittedName>
        <fullName evidence="2">Uncharacterized protein</fullName>
    </submittedName>
</protein>
<comment type="caution">
    <text evidence="2">The sequence shown here is derived from an EMBL/GenBank/DDBJ whole genome shotgun (WGS) entry which is preliminary data.</text>
</comment>
<evidence type="ECO:0000313" key="3">
    <source>
        <dbReference type="Proteomes" id="UP000604825"/>
    </source>
</evidence>
<feature type="region of interest" description="Disordered" evidence="1">
    <location>
        <begin position="192"/>
        <end position="237"/>
    </location>
</feature>
<reference evidence="2" key="1">
    <citation type="submission" date="2020-10" db="EMBL/GenBank/DDBJ databases">
        <authorList>
            <person name="Han B."/>
            <person name="Lu T."/>
            <person name="Zhao Q."/>
            <person name="Huang X."/>
            <person name="Zhao Y."/>
        </authorList>
    </citation>
    <scope>NUCLEOTIDE SEQUENCE</scope>
</reference>
<dbReference type="PANTHER" id="PTHR34190">
    <property type="entry name" value="EXPRESSED PROTEIN"/>
    <property type="match status" value="1"/>
</dbReference>
<name>A0A811S8L9_9POAL</name>
<evidence type="ECO:0000256" key="1">
    <source>
        <dbReference type="SAM" id="MobiDB-lite"/>
    </source>
</evidence>
<feature type="compositionally biased region" description="Basic and acidic residues" evidence="1">
    <location>
        <begin position="46"/>
        <end position="57"/>
    </location>
</feature>